<evidence type="ECO:0000313" key="2">
    <source>
        <dbReference type="EMBL" id="KAF1301213.1"/>
    </source>
</evidence>
<gene>
    <name evidence="2" type="ORF">BAU17_02780</name>
</gene>
<protein>
    <recommendedName>
        <fullName evidence="4">Mobilization protein</fullName>
    </recommendedName>
</protein>
<reference evidence="2 3" key="1">
    <citation type="submission" date="2016-06" db="EMBL/GenBank/DDBJ databases">
        <title>Four novel species of enterococci isolated from chicken manure.</title>
        <authorList>
            <person name="Van Tyne D."/>
        </authorList>
    </citation>
    <scope>NUCLEOTIDE SEQUENCE [LARGE SCALE GENOMIC DNA]</scope>
    <source>
        <strain evidence="2 3">CU12B</strain>
    </source>
</reference>
<feature type="coiled-coil region" evidence="1">
    <location>
        <begin position="102"/>
        <end position="129"/>
    </location>
</feature>
<dbReference type="EMBL" id="MAEL01000059">
    <property type="protein sequence ID" value="KAF1301213.1"/>
    <property type="molecule type" value="Genomic_DNA"/>
</dbReference>
<evidence type="ECO:0008006" key="4">
    <source>
        <dbReference type="Google" id="ProtNLM"/>
    </source>
</evidence>
<sequence>MPYTSRQVVEQVTNLNSTRTLRRWTERAINLCDAIFEYDHMNVGYKHTQVRFLAYTEEDIQKFQFIASNKAKLGLNNAIQQAFKNEQQLTLPRINERLTTTIQRVQKIVNSHNSRIHELEQQKIRFAQENYRLTQRLEKLEQALKSKGSLKNYWRERASP</sequence>
<name>A0ABQ6YVP1_9ENTE</name>
<keyword evidence="1" id="KW-0175">Coiled coil</keyword>
<dbReference type="Proteomes" id="UP000782705">
    <property type="component" value="Unassembled WGS sequence"/>
</dbReference>
<keyword evidence="3" id="KW-1185">Reference proteome</keyword>
<dbReference type="RefSeq" id="WP_161903341.1">
    <property type="nucleotide sequence ID" value="NZ_MAEL01000059.1"/>
</dbReference>
<accession>A0ABQ6YVP1</accession>
<comment type="caution">
    <text evidence="2">The sequence shown here is derived from an EMBL/GenBank/DDBJ whole genome shotgun (WGS) entry which is preliminary data.</text>
</comment>
<proteinExistence type="predicted"/>
<organism evidence="2 3">
    <name type="scientific">Candidatus Enterococcus willemsii</name>
    <dbReference type="NCBI Taxonomy" id="1857215"/>
    <lineage>
        <taxon>Bacteria</taxon>
        <taxon>Bacillati</taxon>
        <taxon>Bacillota</taxon>
        <taxon>Bacilli</taxon>
        <taxon>Lactobacillales</taxon>
        <taxon>Enterococcaceae</taxon>
        <taxon>Enterococcus</taxon>
    </lineage>
</organism>
<evidence type="ECO:0000256" key="1">
    <source>
        <dbReference type="SAM" id="Coils"/>
    </source>
</evidence>
<evidence type="ECO:0000313" key="3">
    <source>
        <dbReference type="Proteomes" id="UP000782705"/>
    </source>
</evidence>